<name>A0A1F5LZ29_PENAI</name>
<evidence type="ECO:0000313" key="1">
    <source>
        <dbReference type="EMBL" id="OGE58181.1"/>
    </source>
</evidence>
<organism evidence="1 2">
    <name type="scientific">Penicillium arizonense</name>
    <dbReference type="NCBI Taxonomy" id="1835702"/>
    <lineage>
        <taxon>Eukaryota</taxon>
        <taxon>Fungi</taxon>
        <taxon>Dikarya</taxon>
        <taxon>Ascomycota</taxon>
        <taxon>Pezizomycotina</taxon>
        <taxon>Eurotiomycetes</taxon>
        <taxon>Eurotiomycetidae</taxon>
        <taxon>Eurotiales</taxon>
        <taxon>Aspergillaceae</taxon>
        <taxon>Penicillium</taxon>
    </lineage>
</organism>
<dbReference type="EMBL" id="LXJU01000001">
    <property type="protein sequence ID" value="OGE58181.1"/>
    <property type="molecule type" value="Genomic_DNA"/>
</dbReference>
<accession>A0A1F5LZ29</accession>
<evidence type="ECO:0000313" key="2">
    <source>
        <dbReference type="Proteomes" id="UP000177622"/>
    </source>
</evidence>
<dbReference type="GeneID" id="34571254"/>
<keyword evidence="2" id="KW-1185">Reference proteome</keyword>
<proteinExistence type="predicted"/>
<dbReference type="AlphaFoldDB" id="A0A1F5LZ29"/>
<comment type="caution">
    <text evidence="1">The sequence shown here is derived from an EMBL/GenBank/DDBJ whole genome shotgun (WGS) entry which is preliminary data.</text>
</comment>
<protein>
    <submittedName>
        <fullName evidence="1">Uncharacterized protein</fullName>
    </submittedName>
</protein>
<dbReference type="Proteomes" id="UP000177622">
    <property type="component" value="Unassembled WGS sequence"/>
</dbReference>
<gene>
    <name evidence="1" type="ORF">PENARI_c001G05119</name>
</gene>
<dbReference type="RefSeq" id="XP_022493604.1">
    <property type="nucleotide sequence ID" value="XM_022626520.1"/>
</dbReference>
<sequence length="55" mass="5844">MDVDGSCTNVALEAAAVGSVFSGPFFHINASKGVHPPVRRSFGFLATLADRWQAH</sequence>
<reference evidence="1 2" key="1">
    <citation type="journal article" date="2016" name="Sci. Rep.">
        <title>Penicillium arizonense, a new, genome sequenced fungal species, reveals a high chemical diversity in secreted metabolites.</title>
        <authorList>
            <person name="Grijseels S."/>
            <person name="Nielsen J.C."/>
            <person name="Randelovic M."/>
            <person name="Nielsen J."/>
            <person name="Nielsen K.F."/>
            <person name="Workman M."/>
            <person name="Frisvad J.C."/>
        </authorList>
    </citation>
    <scope>NUCLEOTIDE SEQUENCE [LARGE SCALE GENOMIC DNA]</scope>
    <source>
        <strain evidence="1 2">CBS 141311</strain>
    </source>
</reference>